<dbReference type="PANTHER" id="PTHR34322:SF2">
    <property type="entry name" value="TRANSPOSASE IS200-LIKE DOMAIN-CONTAINING PROTEIN"/>
    <property type="match status" value="1"/>
</dbReference>
<evidence type="ECO:0000313" key="3">
    <source>
        <dbReference type="Proteomes" id="UP000620127"/>
    </source>
</evidence>
<dbReference type="Pfam" id="PF01797">
    <property type="entry name" value="Y1_Tnp"/>
    <property type="match status" value="1"/>
</dbReference>
<feature type="domain" description="Transposase IS200-like" evidence="1">
    <location>
        <begin position="37"/>
        <end position="152"/>
    </location>
</feature>
<sequence length="263" mass="30136">MSLALMLTHGEHFLLQCPQLNRLCKTLIMARLPRLVIPHQAHHITQAGIDNKIIFVDTADYQVFLDWLKSGAKQFAVQVHAYTILPNRFHLLVTPTDELGLGKLMQWLGRYYVPYFNAKYQRSGFLWQGRFKATVLESSQYFLPCCVMLEEMAVRQHLVQEPSSYWWSSCQHHLGMRTDPLLADHAMYWGLGNTPFQREAAYRQLLENGLSSTLLQAINDATNKAWVLGSATFKAEMAKLTERRVEPVSRGRPRKNAVISTSS</sequence>
<dbReference type="PANTHER" id="PTHR34322">
    <property type="entry name" value="TRANSPOSASE, Y1_TNP DOMAIN-CONTAINING"/>
    <property type="match status" value="1"/>
</dbReference>
<organism evidence="2 3">
    <name type="scientific">Undibacterium macrobrachii</name>
    <dbReference type="NCBI Taxonomy" id="1119058"/>
    <lineage>
        <taxon>Bacteria</taxon>
        <taxon>Pseudomonadati</taxon>
        <taxon>Pseudomonadota</taxon>
        <taxon>Betaproteobacteria</taxon>
        <taxon>Burkholderiales</taxon>
        <taxon>Oxalobacteraceae</taxon>
        <taxon>Undibacterium</taxon>
    </lineage>
</organism>
<keyword evidence="3" id="KW-1185">Reference proteome</keyword>
<dbReference type="InterPro" id="IPR036515">
    <property type="entry name" value="Transposase_17_sf"/>
</dbReference>
<accession>A0ABQ2XGM1</accession>
<reference evidence="3" key="1">
    <citation type="journal article" date="2019" name="Int. J. Syst. Evol. Microbiol.">
        <title>The Global Catalogue of Microorganisms (GCM) 10K type strain sequencing project: providing services to taxonomists for standard genome sequencing and annotation.</title>
        <authorList>
            <consortium name="The Broad Institute Genomics Platform"/>
            <consortium name="The Broad Institute Genome Sequencing Center for Infectious Disease"/>
            <person name="Wu L."/>
            <person name="Ma J."/>
        </authorList>
    </citation>
    <scope>NUCLEOTIDE SEQUENCE [LARGE SCALE GENOMIC DNA]</scope>
    <source>
        <strain evidence="3">KCTC 23916</strain>
    </source>
</reference>
<dbReference type="EMBL" id="BMYT01000003">
    <property type="protein sequence ID" value="GGX16068.1"/>
    <property type="molecule type" value="Genomic_DNA"/>
</dbReference>
<gene>
    <name evidence="2" type="ORF">GCM10011282_23020</name>
</gene>
<dbReference type="Proteomes" id="UP000620127">
    <property type="component" value="Unassembled WGS sequence"/>
</dbReference>
<dbReference type="Gene3D" id="3.30.70.1290">
    <property type="entry name" value="Transposase IS200-like"/>
    <property type="match status" value="1"/>
</dbReference>
<evidence type="ECO:0000259" key="1">
    <source>
        <dbReference type="SMART" id="SM01321"/>
    </source>
</evidence>
<dbReference type="InterPro" id="IPR002686">
    <property type="entry name" value="Transposase_17"/>
</dbReference>
<protein>
    <recommendedName>
        <fullName evidence="1">Transposase IS200-like domain-containing protein</fullName>
    </recommendedName>
</protein>
<dbReference type="SUPFAM" id="SSF143422">
    <property type="entry name" value="Transposase IS200-like"/>
    <property type="match status" value="1"/>
</dbReference>
<dbReference type="SMART" id="SM01321">
    <property type="entry name" value="Y1_Tnp"/>
    <property type="match status" value="1"/>
</dbReference>
<name>A0ABQ2XGM1_9BURK</name>
<comment type="caution">
    <text evidence="2">The sequence shown here is derived from an EMBL/GenBank/DDBJ whole genome shotgun (WGS) entry which is preliminary data.</text>
</comment>
<evidence type="ECO:0000313" key="2">
    <source>
        <dbReference type="EMBL" id="GGX16068.1"/>
    </source>
</evidence>
<proteinExistence type="predicted"/>